<evidence type="ECO:0000256" key="3">
    <source>
        <dbReference type="SAM" id="MobiDB-lite"/>
    </source>
</evidence>
<dbReference type="SUPFAM" id="SSF52540">
    <property type="entry name" value="P-loop containing nucleoside triphosphate hydrolases"/>
    <property type="match status" value="1"/>
</dbReference>
<keyword evidence="1" id="KW-0547">Nucleotide-binding</keyword>
<dbReference type="InterPro" id="IPR038718">
    <property type="entry name" value="SNF2-like_sf"/>
</dbReference>
<keyword evidence="5" id="KW-1185">Reference proteome</keyword>
<dbReference type="SUPFAM" id="SSF48371">
    <property type="entry name" value="ARM repeat"/>
    <property type="match status" value="1"/>
</dbReference>
<organism evidence="5 6">
    <name type="scientific">Plectus sambesii</name>
    <dbReference type="NCBI Taxonomy" id="2011161"/>
    <lineage>
        <taxon>Eukaryota</taxon>
        <taxon>Metazoa</taxon>
        <taxon>Ecdysozoa</taxon>
        <taxon>Nematoda</taxon>
        <taxon>Chromadorea</taxon>
        <taxon>Plectida</taxon>
        <taxon>Plectina</taxon>
        <taxon>Plectoidea</taxon>
        <taxon>Plectidae</taxon>
        <taxon>Plectus</taxon>
    </lineage>
</organism>
<evidence type="ECO:0000313" key="5">
    <source>
        <dbReference type="Proteomes" id="UP000887566"/>
    </source>
</evidence>
<dbReference type="InterPro" id="IPR022707">
    <property type="entry name" value="Mot1_central_dom"/>
</dbReference>
<protein>
    <submittedName>
        <fullName evidence="6">Helicase ATP-binding domain-containing protein</fullName>
    </submittedName>
</protein>
<dbReference type="GO" id="GO:0016887">
    <property type="term" value="F:ATP hydrolysis activity"/>
    <property type="evidence" value="ECO:0007669"/>
    <property type="project" value="InterPro"/>
</dbReference>
<dbReference type="InterPro" id="IPR000330">
    <property type="entry name" value="SNF2_N"/>
</dbReference>
<dbReference type="WBParaSite" id="PSAMB.scaffold3301size18859.g21030.t1">
    <property type="protein sequence ID" value="PSAMB.scaffold3301size18859.g21030.t1"/>
    <property type="gene ID" value="PSAMB.scaffold3301size18859.g21030"/>
</dbReference>
<sequence>MSSDSRLEKLLKLLASKNPVIRRQAAQSIGEVQRTRPEGAGGLLLKLYEYLKKNSWETRTAAAEACGFVFRALPDVDEESNSADVDVKPERWAPFNVEQILRTKRPLLGSNGKSFDRDSDEPVLIDRKLQRQQVDIHLSLEPQVGLDSREWITDEDILPIAANAGSSPKLEWLEEDEASDEPPPCKAPRLNGEIGGGAPTTTTTTTSMTTINPLDVLRQGEPDDALSAFCTLLLSDMANANWEMRHGAALGLKQMMLAAARRLSAYDRARAARRILQVLTLDRFNDFVGATAVAPVRETCAQTLSALVVACDVSGRSALFNDVIQLLQRSDVWECRQSGLLVVKYVLPAFPDTTDIFLTFIVTLLADENDEVSSAAAQALVPLCGRSDGMRLFESLIAPVWLLLQRAASIEQVGVDATVLSLLNLVHSWLNQATSVVQLNESQYSALLSLLDFSSADVRQAAIECVAAAVLRSDASALSDSAVERTIRSLYRRVLFEPPDSPVVLYAVAGACAVIDRLAERAVDLVCPLVGAWLACLMVGDDAPTIDVHLCSVSRPETQTKTDEPLRLHIAGAEICALSESARASVVFRRKIAAARVLARLFNQIGQCHHPRIDQQTPAESLELLLCLHINSPSLYQRSAVALVLHEWGKIVDKSKTLPTQLLNDVAMALASPLAVYEETTLRLSQLSCTCTEFIAFCQKLGAQTGQSTAVTSPSQAETLCRTMYEAAKAIAKGQRLSELEERWTALSKAITHAAPELQDATTRLNGLLAAALARWAAFPDKLNPVIKPLMDSVKTDADDHLAVDIAAAVARMLLLAESRVPCPNAKLIKNLATLLYADGRLAPKMADFEEGNSEKTAMIAMNSDASIPIGSKSRNAALALQQVCALYGELLPSRCPALAAYLHCPADANNQETINTLSVWCAVLGYTVGWQNFVDEQSQGHLLEMLSSVNAAVRNSACRFLLEAGRYRLADTLNAFLPTVLASINDLQQPARRAGAIELLLLWSRELDAGLVGAATLLAPSALGRMTDPDPTIREASSIAFSLLVRLMPLEQAAGSALVGLNAQLTQLLEKNRKFLTLLTDPSHLPTVDPSQLEGLSNVELRSYQRDGVTWMWFLNQYRLHGVLSDDMGLGKTLQTLCVLAASYKNSASANKSLIVCPRTLVAHWLAEIDKYFDATKSSLKPVAVESAGGFAKIGSATVVVTSYETLRKEAAQFSGVLWHYCILDEGHIVRNPKTQLFKAVMGITAEHRLLLSGTPVQNSVQELWTLFHFLMPGYLGTQQDFNAKYTRPIAQSRDAKANSTEAEAGTRALDTLHKLILPFIMRRLKSEVLKELPPKIVQDYYCELTSVQTELYTAFSESVIKGSLASGAKSDVTSPFKILNYLRKLIDHPCMVLNDRLPRS</sequence>
<dbReference type="PANTHER" id="PTHR36498">
    <property type="entry name" value="TATA-BINDING PROTEIN-ASSOCIATED FACTOR 172"/>
    <property type="match status" value="1"/>
</dbReference>
<evidence type="ECO:0000256" key="2">
    <source>
        <dbReference type="ARBA" id="ARBA00023125"/>
    </source>
</evidence>
<dbReference type="Proteomes" id="UP000887566">
    <property type="component" value="Unplaced"/>
</dbReference>
<dbReference type="Gene3D" id="1.25.10.10">
    <property type="entry name" value="Leucine-rich Repeat Variant"/>
    <property type="match status" value="3"/>
</dbReference>
<evidence type="ECO:0000259" key="4">
    <source>
        <dbReference type="PROSITE" id="PS51192"/>
    </source>
</evidence>
<dbReference type="Gene3D" id="3.40.50.10810">
    <property type="entry name" value="Tandem AAA-ATPase domain"/>
    <property type="match status" value="1"/>
</dbReference>
<feature type="region of interest" description="Disordered" evidence="3">
    <location>
        <begin position="175"/>
        <end position="207"/>
    </location>
</feature>
<keyword evidence="1" id="KW-0378">Hydrolase</keyword>
<dbReference type="InterPro" id="IPR044972">
    <property type="entry name" value="Mot1"/>
</dbReference>
<dbReference type="PANTHER" id="PTHR36498:SF1">
    <property type="entry name" value="TATA-BINDING PROTEIN-ASSOCIATED FACTOR 172"/>
    <property type="match status" value="1"/>
</dbReference>
<dbReference type="GO" id="GO:0005524">
    <property type="term" value="F:ATP binding"/>
    <property type="evidence" value="ECO:0007669"/>
    <property type="project" value="InterPro"/>
</dbReference>
<evidence type="ECO:0000313" key="6">
    <source>
        <dbReference type="WBParaSite" id="PSAMB.scaffold3301size18859.g21030.t1"/>
    </source>
</evidence>
<keyword evidence="1" id="KW-0347">Helicase</keyword>
<keyword evidence="1" id="KW-0067">ATP-binding</keyword>
<dbReference type="InterPro" id="IPR014001">
    <property type="entry name" value="Helicase_ATP-bd"/>
</dbReference>
<name>A0A914W6E8_9BILA</name>
<dbReference type="GO" id="GO:0017025">
    <property type="term" value="F:TBP-class protein binding"/>
    <property type="evidence" value="ECO:0007669"/>
    <property type="project" value="InterPro"/>
</dbReference>
<evidence type="ECO:0000256" key="1">
    <source>
        <dbReference type="ARBA" id="ARBA00022806"/>
    </source>
</evidence>
<dbReference type="InterPro" id="IPR016024">
    <property type="entry name" value="ARM-type_fold"/>
</dbReference>
<keyword evidence="2" id="KW-0238">DNA-binding</keyword>
<dbReference type="GO" id="GO:0004386">
    <property type="term" value="F:helicase activity"/>
    <property type="evidence" value="ECO:0007669"/>
    <property type="project" value="UniProtKB-KW"/>
</dbReference>
<dbReference type="GO" id="GO:0003677">
    <property type="term" value="F:DNA binding"/>
    <property type="evidence" value="ECO:0007669"/>
    <property type="project" value="UniProtKB-KW"/>
</dbReference>
<dbReference type="PROSITE" id="PS51192">
    <property type="entry name" value="HELICASE_ATP_BIND_1"/>
    <property type="match status" value="1"/>
</dbReference>
<dbReference type="Pfam" id="PF12054">
    <property type="entry name" value="DUF3535"/>
    <property type="match status" value="1"/>
</dbReference>
<dbReference type="InterPro" id="IPR011989">
    <property type="entry name" value="ARM-like"/>
</dbReference>
<feature type="domain" description="Helicase ATP-binding" evidence="4">
    <location>
        <begin position="1114"/>
        <end position="1275"/>
    </location>
</feature>
<dbReference type="Gene3D" id="3.40.50.300">
    <property type="entry name" value="P-loop containing nucleotide triphosphate hydrolases"/>
    <property type="match status" value="1"/>
</dbReference>
<proteinExistence type="predicted"/>
<dbReference type="SMART" id="SM00487">
    <property type="entry name" value="DEXDc"/>
    <property type="match status" value="1"/>
</dbReference>
<dbReference type="InterPro" id="IPR027417">
    <property type="entry name" value="P-loop_NTPase"/>
</dbReference>
<accession>A0A914W6E8</accession>
<reference evidence="6" key="1">
    <citation type="submission" date="2022-11" db="UniProtKB">
        <authorList>
            <consortium name="WormBaseParasite"/>
        </authorList>
    </citation>
    <scope>IDENTIFICATION</scope>
</reference>
<dbReference type="Pfam" id="PF00176">
    <property type="entry name" value="SNF2-rel_dom"/>
    <property type="match status" value="1"/>
</dbReference>